<organism evidence="1 2">
    <name type="scientific">Marinobacter nauticus</name>
    <name type="common">Marinobacter hydrocarbonoclasticus</name>
    <name type="synonym">Marinobacter aquaeolei</name>
    <dbReference type="NCBI Taxonomy" id="2743"/>
    <lineage>
        <taxon>Bacteria</taxon>
        <taxon>Pseudomonadati</taxon>
        <taxon>Pseudomonadota</taxon>
        <taxon>Gammaproteobacteria</taxon>
        <taxon>Pseudomonadales</taxon>
        <taxon>Marinobacteraceae</taxon>
        <taxon>Marinobacter</taxon>
    </lineage>
</organism>
<reference evidence="1 2" key="1">
    <citation type="journal article" date="2018" name="Nat. Biotechnol.">
        <title>A standardized bacterial taxonomy based on genome phylogeny substantially revises the tree of life.</title>
        <authorList>
            <person name="Parks D.H."/>
            <person name="Chuvochina M."/>
            <person name="Waite D.W."/>
            <person name="Rinke C."/>
            <person name="Skarshewski A."/>
            <person name="Chaumeil P.A."/>
            <person name="Hugenholtz P."/>
        </authorList>
    </citation>
    <scope>NUCLEOTIDE SEQUENCE [LARGE SCALE GENOMIC DNA]</scope>
    <source>
        <strain evidence="1">UBA9049</strain>
    </source>
</reference>
<dbReference type="AlphaFoldDB" id="A0A3B8WL04"/>
<comment type="caution">
    <text evidence="1">The sequence shown here is derived from an EMBL/GenBank/DDBJ whole genome shotgun (WGS) entry which is preliminary data.</text>
</comment>
<dbReference type="EMBL" id="DLYI01000329">
    <property type="protein sequence ID" value="HAC30964.1"/>
    <property type="molecule type" value="Genomic_DNA"/>
</dbReference>
<protein>
    <submittedName>
        <fullName evidence="1">Urease accessory protein</fullName>
    </submittedName>
</protein>
<proteinExistence type="predicted"/>
<gene>
    <name evidence="1" type="ORF">DCF82_24610</name>
</gene>
<dbReference type="Proteomes" id="UP000261325">
    <property type="component" value="Unassembled WGS sequence"/>
</dbReference>
<evidence type="ECO:0000313" key="2">
    <source>
        <dbReference type="Proteomes" id="UP000261325"/>
    </source>
</evidence>
<sequence length="38" mass="4488">RYLGTERNEAWALCEQAWHLLRPMLASVPAHTPRIWLT</sequence>
<accession>A0A3B8WL04</accession>
<evidence type="ECO:0000313" key="1">
    <source>
        <dbReference type="EMBL" id="HAC30964.1"/>
    </source>
</evidence>
<feature type="non-terminal residue" evidence="1">
    <location>
        <position position="1"/>
    </location>
</feature>
<name>A0A3B8WL04_MARNT</name>